<feature type="coiled-coil region" evidence="8">
    <location>
        <begin position="43"/>
        <end position="78"/>
    </location>
</feature>
<proteinExistence type="inferred from homology"/>
<gene>
    <name evidence="7" type="primary">rplI</name>
    <name evidence="11" type="ORF">D3Z33_06745</name>
</gene>
<dbReference type="InterPro" id="IPR009027">
    <property type="entry name" value="Ribosomal_bL9/RNase_H1_N"/>
</dbReference>
<keyword evidence="8" id="KW-0175">Coiled coil</keyword>
<feature type="domain" description="Large ribosomal subunit protein bL9 C-terminal" evidence="10">
    <location>
        <begin position="64"/>
        <end position="147"/>
    </location>
</feature>
<dbReference type="HAMAP" id="MF_00503">
    <property type="entry name" value="Ribosomal_bL9"/>
    <property type="match status" value="1"/>
</dbReference>
<evidence type="ECO:0000259" key="10">
    <source>
        <dbReference type="Pfam" id="PF03948"/>
    </source>
</evidence>
<comment type="function">
    <text evidence="7">Binds to the 23S rRNA.</text>
</comment>
<sequence>MKVILLDNVKGLGKKGDLVNAKDGHARNYLLPKKLAKEATDGNVKQLKEQKKAKNLKKQEEKENALQLKEKLSEIIVKIKSKAGEEGKLFGSVTTKDIATALRKQENIKIDKRKIVLDNNIKTLGTTIVKVKVYPEVTADLKVQVVEQ</sequence>
<comment type="similarity">
    <text evidence="1 7">Belongs to the bacterial ribosomal protein bL9 family.</text>
</comment>
<dbReference type="GO" id="GO:0003735">
    <property type="term" value="F:structural constituent of ribosome"/>
    <property type="evidence" value="ECO:0007669"/>
    <property type="project" value="InterPro"/>
</dbReference>
<evidence type="ECO:0000256" key="4">
    <source>
        <dbReference type="ARBA" id="ARBA00022980"/>
    </source>
</evidence>
<keyword evidence="12" id="KW-1185">Reference proteome</keyword>
<evidence type="ECO:0000256" key="7">
    <source>
        <dbReference type="HAMAP-Rule" id="MF_00503"/>
    </source>
</evidence>
<dbReference type="OrthoDB" id="9788336at2"/>
<dbReference type="PANTHER" id="PTHR21368">
    <property type="entry name" value="50S RIBOSOMAL PROTEIN L9"/>
    <property type="match status" value="1"/>
</dbReference>
<dbReference type="InterPro" id="IPR020594">
    <property type="entry name" value="Ribosomal_bL9_bac/chp"/>
</dbReference>
<dbReference type="AlphaFoldDB" id="A0A845QUJ9"/>
<feature type="domain" description="Ribosomal protein L9" evidence="9">
    <location>
        <begin position="1"/>
        <end position="47"/>
    </location>
</feature>
<dbReference type="InterPro" id="IPR000244">
    <property type="entry name" value="Ribosomal_bL9"/>
</dbReference>
<evidence type="ECO:0000256" key="8">
    <source>
        <dbReference type="SAM" id="Coils"/>
    </source>
</evidence>
<protein>
    <recommendedName>
        <fullName evidence="6 7">Large ribosomal subunit protein bL9</fullName>
    </recommendedName>
</protein>
<dbReference type="Pfam" id="PF03948">
    <property type="entry name" value="Ribosomal_L9_C"/>
    <property type="match status" value="1"/>
</dbReference>
<evidence type="ECO:0000313" key="11">
    <source>
        <dbReference type="EMBL" id="NBI06557.1"/>
    </source>
</evidence>
<keyword evidence="4 7" id="KW-0689">Ribosomal protein</keyword>
<dbReference type="EMBL" id="QXXA01000006">
    <property type="protein sequence ID" value="NBI06557.1"/>
    <property type="molecule type" value="Genomic_DNA"/>
</dbReference>
<keyword evidence="2 7" id="KW-0699">rRNA-binding</keyword>
<dbReference type="InterPro" id="IPR020070">
    <property type="entry name" value="Ribosomal_bL9_N"/>
</dbReference>
<dbReference type="Gene3D" id="3.10.430.100">
    <property type="entry name" value="Ribosomal protein L9, C-terminal domain"/>
    <property type="match status" value="1"/>
</dbReference>
<dbReference type="SUPFAM" id="SSF55653">
    <property type="entry name" value="Ribosomal protein L9 C-domain"/>
    <property type="match status" value="1"/>
</dbReference>
<dbReference type="InterPro" id="IPR036791">
    <property type="entry name" value="Ribosomal_bL9_C_sf"/>
</dbReference>
<evidence type="ECO:0000259" key="9">
    <source>
        <dbReference type="Pfam" id="PF01281"/>
    </source>
</evidence>
<evidence type="ECO:0000256" key="2">
    <source>
        <dbReference type="ARBA" id="ARBA00022730"/>
    </source>
</evidence>
<dbReference type="GO" id="GO:0005840">
    <property type="term" value="C:ribosome"/>
    <property type="evidence" value="ECO:0007669"/>
    <property type="project" value="UniProtKB-KW"/>
</dbReference>
<evidence type="ECO:0000313" key="12">
    <source>
        <dbReference type="Proteomes" id="UP000467132"/>
    </source>
</evidence>
<dbReference type="Gene3D" id="3.40.5.10">
    <property type="entry name" value="Ribosomal protein L9, N-terminal domain"/>
    <property type="match status" value="1"/>
</dbReference>
<dbReference type="GO" id="GO:0019843">
    <property type="term" value="F:rRNA binding"/>
    <property type="evidence" value="ECO:0007669"/>
    <property type="project" value="UniProtKB-UniRule"/>
</dbReference>
<dbReference type="Pfam" id="PF01281">
    <property type="entry name" value="Ribosomal_L9_N"/>
    <property type="match status" value="1"/>
</dbReference>
<dbReference type="InterPro" id="IPR036935">
    <property type="entry name" value="Ribosomal_bL9_N_sf"/>
</dbReference>
<reference evidence="11 12" key="1">
    <citation type="submission" date="2018-08" db="EMBL/GenBank/DDBJ databases">
        <title>Murine metabolic-syndrome-specific gut microbial biobank.</title>
        <authorList>
            <person name="Liu C."/>
        </authorList>
    </citation>
    <scope>NUCLEOTIDE SEQUENCE [LARGE SCALE GENOMIC DNA]</scope>
    <source>
        <strain evidence="11 12">583</strain>
    </source>
</reference>
<keyword evidence="3 7" id="KW-0694">RNA-binding</keyword>
<dbReference type="SUPFAM" id="SSF55658">
    <property type="entry name" value="L9 N-domain-like"/>
    <property type="match status" value="1"/>
</dbReference>
<evidence type="ECO:0000256" key="3">
    <source>
        <dbReference type="ARBA" id="ARBA00022884"/>
    </source>
</evidence>
<accession>A0A845QUJ9</accession>
<evidence type="ECO:0000256" key="1">
    <source>
        <dbReference type="ARBA" id="ARBA00010605"/>
    </source>
</evidence>
<keyword evidence="5 7" id="KW-0687">Ribonucleoprotein</keyword>
<dbReference type="Proteomes" id="UP000467132">
    <property type="component" value="Unassembled WGS sequence"/>
</dbReference>
<dbReference type="GO" id="GO:0006412">
    <property type="term" value="P:translation"/>
    <property type="evidence" value="ECO:0007669"/>
    <property type="project" value="UniProtKB-UniRule"/>
</dbReference>
<evidence type="ECO:0000256" key="5">
    <source>
        <dbReference type="ARBA" id="ARBA00023274"/>
    </source>
</evidence>
<dbReference type="NCBIfam" id="TIGR00158">
    <property type="entry name" value="L9"/>
    <property type="match status" value="1"/>
</dbReference>
<dbReference type="InterPro" id="IPR020069">
    <property type="entry name" value="Ribosomal_bL9_C"/>
</dbReference>
<comment type="caution">
    <text evidence="11">The sequence shown here is derived from an EMBL/GenBank/DDBJ whole genome shotgun (WGS) entry which is preliminary data.</text>
</comment>
<dbReference type="GO" id="GO:1990904">
    <property type="term" value="C:ribonucleoprotein complex"/>
    <property type="evidence" value="ECO:0007669"/>
    <property type="project" value="UniProtKB-KW"/>
</dbReference>
<organism evidence="11 12">
    <name type="scientific">Senegalia massiliensis</name>
    <dbReference type="NCBI Taxonomy" id="1720316"/>
    <lineage>
        <taxon>Bacteria</taxon>
        <taxon>Bacillati</taxon>
        <taxon>Bacillota</taxon>
        <taxon>Clostridia</taxon>
        <taxon>Eubacteriales</taxon>
        <taxon>Clostridiaceae</taxon>
        <taxon>Senegalia</taxon>
    </lineage>
</organism>
<name>A0A845QUJ9_9CLOT</name>
<evidence type="ECO:0000256" key="6">
    <source>
        <dbReference type="ARBA" id="ARBA00035292"/>
    </source>
</evidence>
<dbReference type="RefSeq" id="WP_160197030.1">
    <property type="nucleotide sequence ID" value="NZ_QXXA01000006.1"/>
</dbReference>